<evidence type="ECO:0000313" key="1">
    <source>
        <dbReference type="EMBL" id="OGY25039.1"/>
    </source>
</evidence>
<dbReference type="EMBL" id="MHCQ01000004">
    <property type="protein sequence ID" value="OGY25039.1"/>
    <property type="molecule type" value="Genomic_DNA"/>
</dbReference>
<gene>
    <name evidence="1" type="ORF">A2Y57_02690</name>
</gene>
<evidence type="ECO:0008006" key="3">
    <source>
        <dbReference type="Google" id="ProtNLM"/>
    </source>
</evidence>
<evidence type="ECO:0000313" key="2">
    <source>
        <dbReference type="Proteomes" id="UP000177103"/>
    </source>
</evidence>
<protein>
    <recommendedName>
        <fullName evidence="3">PilN domain-containing protein</fullName>
    </recommendedName>
</protein>
<organism evidence="1 2">
    <name type="scientific">Candidatus Woykebacteria bacterium RBG_13_40_7b</name>
    <dbReference type="NCBI Taxonomy" id="1802594"/>
    <lineage>
        <taxon>Bacteria</taxon>
        <taxon>Candidatus Woykeibacteriota</taxon>
    </lineage>
</organism>
<reference evidence="1 2" key="1">
    <citation type="journal article" date="2016" name="Nat. Commun.">
        <title>Thousands of microbial genomes shed light on interconnected biogeochemical processes in an aquifer system.</title>
        <authorList>
            <person name="Anantharaman K."/>
            <person name="Brown C.T."/>
            <person name="Hug L.A."/>
            <person name="Sharon I."/>
            <person name="Castelle C.J."/>
            <person name="Probst A.J."/>
            <person name="Thomas B.C."/>
            <person name="Singh A."/>
            <person name="Wilkins M.J."/>
            <person name="Karaoz U."/>
            <person name="Brodie E.L."/>
            <person name="Williams K.H."/>
            <person name="Hubbard S.S."/>
            <person name="Banfield J.F."/>
        </authorList>
    </citation>
    <scope>NUCLEOTIDE SEQUENCE [LARGE SCALE GENOMIC DNA]</scope>
</reference>
<sequence length="196" mass="21235">MPNPAPQKAPEIEINLLAEEAATGGTARFLNWALTGGRLLLIGTELLLLVALSSRFFLDGSLSDLKEGISSKKTALESQKGFESDFRALQARLALIKRLKADNPSYFSLINKFLVTLPSDTTLTTLKISKTTVDFSGTIKSASGLQALIETAEKDESPLGNIQITKLAAPSEKTPYFDFSAKADLKANAFKKVERL</sequence>
<name>A0A1G1WBI2_9BACT</name>
<accession>A0A1G1WBI2</accession>
<dbReference type="Proteomes" id="UP000177103">
    <property type="component" value="Unassembled WGS sequence"/>
</dbReference>
<dbReference type="AlphaFoldDB" id="A0A1G1WBI2"/>
<comment type="caution">
    <text evidence="1">The sequence shown here is derived from an EMBL/GenBank/DDBJ whole genome shotgun (WGS) entry which is preliminary data.</text>
</comment>
<proteinExistence type="predicted"/>